<keyword evidence="10" id="KW-1185">Reference proteome</keyword>
<dbReference type="EMBL" id="PKPP01004399">
    <property type="protein sequence ID" value="PWA64552.1"/>
    <property type="molecule type" value="Genomic_DNA"/>
</dbReference>
<gene>
    <name evidence="9" type="ORF">CTI12_AA343540</name>
</gene>
<dbReference type="Pfam" id="PF02229">
    <property type="entry name" value="PC4"/>
    <property type="match status" value="1"/>
</dbReference>
<evidence type="ECO:0000256" key="7">
    <source>
        <dbReference type="SAM" id="MobiDB-lite"/>
    </source>
</evidence>
<proteinExistence type="inferred from homology"/>
<dbReference type="InterPro" id="IPR045125">
    <property type="entry name" value="Sub1/Tcp4-like"/>
</dbReference>
<dbReference type="FunFam" id="2.30.31.10:FF:000004">
    <property type="entry name" value="RNA polymerase II transcriptional coactivator KELP"/>
    <property type="match status" value="1"/>
</dbReference>
<feature type="compositionally biased region" description="Acidic residues" evidence="7">
    <location>
        <begin position="69"/>
        <end position="82"/>
    </location>
</feature>
<dbReference type="PANTHER" id="PTHR13215">
    <property type="entry name" value="RNA POLYMERASE II TRANSCRIPTIONAL COACTIVATOR"/>
    <property type="match status" value="1"/>
</dbReference>
<evidence type="ECO:0000313" key="10">
    <source>
        <dbReference type="Proteomes" id="UP000245207"/>
    </source>
</evidence>
<dbReference type="InterPro" id="IPR009044">
    <property type="entry name" value="ssDNA-bd_transcriptional_reg"/>
</dbReference>
<feature type="domain" description="DEK-C" evidence="8">
    <location>
        <begin position="3"/>
        <end position="60"/>
    </location>
</feature>
<dbReference type="InterPro" id="IPR017415">
    <property type="entry name" value="KELP"/>
</dbReference>
<accession>A0A2U1MTI1</accession>
<keyword evidence="6" id="KW-0539">Nucleus</keyword>
<evidence type="ECO:0000256" key="3">
    <source>
        <dbReference type="ARBA" id="ARBA00023015"/>
    </source>
</evidence>
<feature type="region of interest" description="Disordered" evidence="7">
    <location>
        <begin position="60"/>
        <end position="94"/>
    </location>
</feature>
<sequence length="166" mass="19014">MDPELKSKIEETVLEILKSSDMESTTEYKVRKSASEKMGIDLSVPDRKKLVRNVVQAYLEQQQQGKEDEQQEVEEEEESEGEDEKKGGKEYDDDGDLIICRLSDKRRVTLTEFKGKSLVSIREYYRKDGKELPGSKGISLTAEQWSNFSKNVPAIEKAIKKMEAKC</sequence>
<dbReference type="InterPro" id="IPR003173">
    <property type="entry name" value="PC4_C"/>
</dbReference>
<dbReference type="GO" id="GO:0003677">
    <property type="term" value="F:DNA binding"/>
    <property type="evidence" value="ECO:0007669"/>
    <property type="project" value="UniProtKB-KW"/>
</dbReference>
<dbReference type="Gene3D" id="2.30.31.10">
    <property type="entry name" value="Transcriptional Coactivator Pc4, Chain A"/>
    <property type="match status" value="1"/>
</dbReference>
<reference evidence="9 10" key="1">
    <citation type="journal article" date="2018" name="Mol. Plant">
        <title>The genome of Artemisia annua provides insight into the evolution of Asteraceae family and artemisinin biosynthesis.</title>
        <authorList>
            <person name="Shen Q."/>
            <person name="Zhang L."/>
            <person name="Liao Z."/>
            <person name="Wang S."/>
            <person name="Yan T."/>
            <person name="Shi P."/>
            <person name="Liu M."/>
            <person name="Fu X."/>
            <person name="Pan Q."/>
            <person name="Wang Y."/>
            <person name="Lv Z."/>
            <person name="Lu X."/>
            <person name="Zhang F."/>
            <person name="Jiang W."/>
            <person name="Ma Y."/>
            <person name="Chen M."/>
            <person name="Hao X."/>
            <person name="Li L."/>
            <person name="Tang Y."/>
            <person name="Lv G."/>
            <person name="Zhou Y."/>
            <person name="Sun X."/>
            <person name="Brodelius P.E."/>
            <person name="Rose J.K.C."/>
            <person name="Tang K."/>
        </authorList>
    </citation>
    <scope>NUCLEOTIDE SEQUENCE [LARGE SCALE GENOMIC DNA]</scope>
    <source>
        <strain evidence="10">cv. Huhao1</strain>
        <tissue evidence="9">Leaf</tissue>
    </source>
</reference>
<evidence type="ECO:0000256" key="1">
    <source>
        <dbReference type="ARBA" id="ARBA00004123"/>
    </source>
</evidence>
<comment type="similarity">
    <text evidence="2">Belongs to the transcriptional coactivator PC4 family.</text>
</comment>
<dbReference type="PROSITE" id="PS51998">
    <property type="entry name" value="DEK_C"/>
    <property type="match status" value="1"/>
</dbReference>
<protein>
    <submittedName>
        <fullName evidence="9">DEK, C-terminal</fullName>
    </submittedName>
</protein>
<keyword evidence="5" id="KW-0804">Transcription</keyword>
<evidence type="ECO:0000313" key="9">
    <source>
        <dbReference type="EMBL" id="PWA64552.1"/>
    </source>
</evidence>
<dbReference type="InterPro" id="IPR014876">
    <property type="entry name" value="DEK_C"/>
</dbReference>
<dbReference type="Proteomes" id="UP000245207">
    <property type="component" value="Unassembled WGS sequence"/>
</dbReference>
<dbReference type="STRING" id="35608.A0A2U1MTI1"/>
<keyword evidence="3" id="KW-0805">Transcription regulation</keyword>
<keyword evidence="4" id="KW-0238">DNA-binding</keyword>
<comment type="subcellular location">
    <subcellularLocation>
        <location evidence="1">Nucleus</location>
    </subcellularLocation>
</comment>
<dbReference type="AlphaFoldDB" id="A0A2U1MTI1"/>
<evidence type="ECO:0000259" key="8">
    <source>
        <dbReference type="PROSITE" id="PS51998"/>
    </source>
</evidence>
<dbReference type="GO" id="GO:0060261">
    <property type="term" value="P:positive regulation of transcription initiation by RNA polymerase II"/>
    <property type="evidence" value="ECO:0007669"/>
    <property type="project" value="InterPro"/>
</dbReference>
<evidence type="ECO:0000256" key="4">
    <source>
        <dbReference type="ARBA" id="ARBA00023125"/>
    </source>
</evidence>
<dbReference type="Gene3D" id="1.10.10.60">
    <property type="entry name" value="Homeodomain-like"/>
    <property type="match status" value="1"/>
</dbReference>
<evidence type="ECO:0000256" key="6">
    <source>
        <dbReference type="ARBA" id="ARBA00023242"/>
    </source>
</evidence>
<dbReference type="GO" id="GO:0005634">
    <property type="term" value="C:nucleus"/>
    <property type="evidence" value="ECO:0007669"/>
    <property type="project" value="UniProtKB-SubCell"/>
</dbReference>
<dbReference type="OrthoDB" id="2505440at2759"/>
<comment type="caution">
    <text evidence="9">The sequence shown here is derived from an EMBL/GenBank/DDBJ whole genome shotgun (WGS) entry which is preliminary data.</text>
</comment>
<dbReference type="PIRSF" id="PIRSF038156">
    <property type="entry name" value="RNA_pol_II_KELP"/>
    <property type="match status" value="1"/>
</dbReference>
<evidence type="ECO:0000256" key="2">
    <source>
        <dbReference type="ARBA" id="ARBA00009001"/>
    </source>
</evidence>
<dbReference type="SUPFAM" id="SSF109715">
    <property type="entry name" value="DEK C-terminal domain"/>
    <property type="match status" value="1"/>
</dbReference>
<dbReference type="GO" id="GO:0003713">
    <property type="term" value="F:transcription coactivator activity"/>
    <property type="evidence" value="ECO:0007669"/>
    <property type="project" value="InterPro"/>
</dbReference>
<dbReference type="Pfam" id="PF08766">
    <property type="entry name" value="DEK_C"/>
    <property type="match status" value="1"/>
</dbReference>
<name>A0A2U1MTI1_ARTAN</name>
<evidence type="ECO:0000256" key="5">
    <source>
        <dbReference type="ARBA" id="ARBA00023163"/>
    </source>
</evidence>
<dbReference type="SUPFAM" id="SSF54447">
    <property type="entry name" value="ssDNA-binding transcriptional regulator domain"/>
    <property type="match status" value="1"/>
</dbReference>
<organism evidence="9 10">
    <name type="scientific">Artemisia annua</name>
    <name type="common">Sweet wormwood</name>
    <dbReference type="NCBI Taxonomy" id="35608"/>
    <lineage>
        <taxon>Eukaryota</taxon>
        <taxon>Viridiplantae</taxon>
        <taxon>Streptophyta</taxon>
        <taxon>Embryophyta</taxon>
        <taxon>Tracheophyta</taxon>
        <taxon>Spermatophyta</taxon>
        <taxon>Magnoliopsida</taxon>
        <taxon>eudicotyledons</taxon>
        <taxon>Gunneridae</taxon>
        <taxon>Pentapetalae</taxon>
        <taxon>asterids</taxon>
        <taxon>campanulids</taxon>
        <taxon>Asterales</taxon>
        <taxon>Asteraceae</taxon>
        <taxon>Asteroideae</taxon>
        <taxon>Anthemideae</taxon>
        <taxon>Artemisiinae</taxon>
        <taxon>Artemisia</taxon>
    </lineage>
</organism>